<evidence type="ECO:0000313" key="2">
    <source>
        <dbReference type="EMBL" id="GLW95169.1"/>
    </source>
</evidence>
<organism evidence="2 3">
    <name type="scientific">Actinokineospora globicatena</name>
    <dbReference type="NCBI Taxonomy" id="103729"/>
    <lineage>
        <taxon>Bacteria</taxon>
        <taxon>Bacillati</taxon>
        <taxon>Actinomycetota</taxon>
        <taxon>Actinomycetes</taxon>
        <taxon>Pseudonocardiales</taxon>
        <taxon>Pseudonocardiaceae</taxon>
        <taxon>Actinokineospora</taxon>
    </lineage>
</organism>
<sequence>MRRNPPMTFQGALAVLGVHDRPWLTRFDTLLGGAILSSVGIPPIADLWGLVDQKTEGVRLMRTGLDWASDKLLGTNGAHRQDLLVAAHTILVISSFFEVLDDKELSDRRKIEIATGNDLTGSWLTRLYTSPIPVPSATMPFRRLLDEIGKWAASLNDNAHVVTAVTQTYKSQFLRMAAQVPEFRNWANMAEQDAIGSTLDRLHTLLSHGSLAAPGELRSTLANANNAELDVPVAEGVAPKFPTVREIFVTPRFSLVENDDRCRLSDDTWWAGREVRSDLDHLFAIHFSTPAATERPLLLLGHPGAGKSLLTKVLAASLPAANYTVVRVPLRHVDANAHVDTQIQTALDTLTHHRVAWPDLVRQTSDTIRVVLLDGLDELLQATTHDRTSFLLDVQTFQRREAAMEHPVAVVVTSRTLVADRVKVPDKVPVVKLAPFDENQVLAWTAEWNRVNQHTGTRPLPAMLAENPAALAEQPLLLMMLAVYYADWSAPEPTADMSLTDLYERMVNLFARREAEKRADGDVDARVRESLHRLSVAALGMLNRGAQSITELDLTADLIALGDTVQTGKRLLAEFFFVHAPQANTDVEVRAYEFLHATFGEYLVAHRIIEVLRDVADSAFGRRTQHRPDDDLLFALLSHQPLSIQRPVLDFAAARLAKLPTDEQTAVAKTLELLLAGYHERRGTSRYNYRPLPQHTVRETAAYSANLVLLRAVCSDREFDLRLVWPSGPRPQWRSLVQLWGAGLRAEGLRTISTSLVIRRLTISAAQVQHLPLDLLVSRLVGDAGQEERLWVGYALQQNVICRSGELAREWLLSMKSWLISAAVSPYIFKPFLARPPESVSRKQLRPVIELAIHVLRSRFGDWNAGYTLAYLRWLGGLESNPVDAWSTYLDDDLRMRLAAKLCEVSDDPAAARLVAELRAVGRSNTGWEPGVSGLQAPFTV</sequence>
<dbReference type="Pfam" id="PF22738">
    <property type="entry name" value="NNH7"/>
    <property type="match status" value="1"/>
</dbReference>
<comment type="caution">
    <text evidence="2">The sequence shown here is derived from an EMBL/GenBank/DDBJ whole genome shotgun (WGS) entry which is preliminary data.</text>
</comment>
<protein>
    <recommendedName>
        <fullName evidence="1">NACHT N-terminal Helical domain-containing protein</fullName>
    </recommendedName>
</protein>
<dbReference type="PANTHER" id="PTHR46312:SF2">
    <property type="entry name" value="NUCLEOTIDE-BINDING OLIGOMERIZATION DOMAIN-CONTAINING PROTEIN 2-LIKE"/>
    <property type="match status" value="1"/>
</dbReference>
<dbReference type="InterPro" id="IPR027417">
    <property type="entry name" value="P-loop_NTPase"/>
</dbReference>
<dbReference type="Proteomes" id="UP001165042">
    <property type="component" value="Unassembled WGS sequence"/>
</dbReference>
<proteinExistence type="predicted"/>
<dbReference type="AlphaFoldDB" id="A0A9W6QV62"/>
<reference evidence="2" key="1">
    <citation type="submission" date="2023-02" db="EMBL/GenBank/DDBJ databases">
        <title>Actinokineospora globicatena NBRC 15670.</title>
        <authorList>
            <person name="Ichikawa N."/>
            <person name="Sato H."/>
            <person name="Tonouchi N."/>
        </authorList>
    </citation>
    <scope>NUCLEOTIDE SEQUENCE</scope>
    <source>
        <strain evidence="2">NBRC 15670</strain>
    </source>
</reference>
<name>A0A9W6QV62_9PSEU</name>
<dbReference type="SUPFAM" id="SSF52540">
    <property type="entry name" value="P-loop containing nucleoside triphosphate hydrolases"/>
    <property type="match status" value="1"/>
</dbReference>
<dbReference type="Gene3D" id="3.40.50.300">
    <property type="entry name" value="P-loop containing nucleotide triphosphate hydrolases"/>
    <property type="match status" value="1"/>
</dbReference>
<dbReference type="InterPro" id="IPR054567">
    <property type="entry name" value="NNH7"/>
</dbReference>
<dbReference type="EMBL" id="BSSD01000012">
    <property type="protein sequence ID" value="GLW95169.1"/>
    <property type="molecule type" value="Genomic_DNA"/>
</dbReference>
<dbReference type="RefSeq" id="WP_285613034.1">
    <property type="nucleotide sequence ID" value="NZ_BSSD01000012.1"/>
</dbReference>
<evidence type="ECO:0000313" key="3">
    <source>
        <dbReference type="Proteomes" id="UP001165042"/>
    </source>
</evidence>
<evidence type="ECO:0000259" key="1">
    <source>
        <dbReference type="Pfam" id="PF22738"/>
    </source>
</evidence>
<dbReference type="PANTHER" id="PTHR46312">
    <property type="entry name" value="NACHT DOMAIN-CONTAINING PROTEIN"/>
    <property type="match status" value="1"/>
</dbReference>
<feature type="domain" description="NACHT N-terminal Helical" evidence="1">
    <location>
        <begin position="5"/>
        <end position="159"/>
    </location>
</feature>
<accession>A0A9W6QV62</accession>
<keyword evidence="3" id="KW-1185">Reference proteome</keyword>
<gene>
    <name evidence="2" type="ORF">Aglo03_59850</name>
</gene>